<dbReference type="EMBL" id="DS985242">
    <property type="protein sequence ID" value="EDV27305.1"/>
    <property type="molecule type" value="Genomic_DNA"/>
</dbReference>
<keyword evidence="2" id="KW-1185">Reference proteome</keyword>
<dbReference type="STRING" id="10228.B3RMN7"/>
<dbReference type="Proteomes" id="UP000009022">
    <property type="component" value="Unassembled WGS sequence"/>
</dbReference>
<sequence length="206" mass="24072">MNYYRKHETSIKYGALVGVPIREFEKGNHPHVYIYVNVRKGNYRSYVSKEDCYKVAVNVQDYSGKNVFFAYKKNLHAAFLQRLQFFSAGEHVLEPTANSGAIDYVRGGFIKKEDFREETERVLSQRLHDIVYGMIAACEKHPDSKIFCFGSMFPGGIHDIHMNQGESRYRNKQYQDGALIFFDANKMQYNGAFFYFQEESSAWYRP</sequence>
<accession>B3RMN7</accession>
<evidence type="ECO:0000313" key="2">
    <source>
        <dbReference type="Proteomes" id="UP000009022"/>
    </source>
</evidence>
<reference evidence="1 2" key="1">
    <citation type="journal article" date="2008" name="Nature">
        <title>The Trichoplax genome and the nature of placozoans.</title>
        <authorList>
            <person name="Srivastava M."/>
            <person name="Begovic E."/>
            <person name="Chapman J."/>
            <person name="Putnam N.H."/>
            <person name="Hellsten U."/>
            <person name="Kawashima T."/>
            <person name="Kuo A."/>
            <person name="Mitros T."/>
            <person name="Salamov A."/>
            <person name="Carpenter M.L."/>
            <person name="Signorovitch A.Y."/>
            <person name="Moreno M.A."/>
            <person name="Kamm K."/>
            <person name="Grimwood J."/>
            <person name="Schmutz J."/>
            <person name="Shapiro H."/>
            <person name="Grigoriev I.V."/>
            <person name="Buss L.W."/>
            <person name="Schierwater B."/>
            <person name="Dellaporta S.L."/>
            <person name="Rokhsar D.S."/>
        </authorList>
    </citation>
    <scope>NUCLEOTIDE SEQUENCE [LARGE SCALE GENOMIC DNA]</scope>
    <source>
        <strain evidence="1 2">Grell-BS-1999</strain>
    </source>
</reference>
<dbReference type="InParanoid" id="B3RMN7"/>
<gene>
    <name evidence="1" type="ORF">TRIADDRAFT_52868</name>
</gene>
<dbReference type="Pfam" id="PF10042">
    <property type="entry name" value="DUF2278"/>
    <property type="match status" value="1"/>
</dbReference>
<protein>
    <recommendedName>
        <fullName evidence="3">DUF2278 family protein</fullName>
    </recommendedName>
</protein>
<evidence type="ECO:0008006" key="3">
    <source>
        <dbReference type="Google" id="ProtNLM"/>
    </source>
</evidence>
<dbReference type="KEGG" id="tad:TRIADDRAFT_52868"/>
<name>B3RMN7_TRIAD</name>
<dbReference type="InterPro" id="IPR019268">
    <property type="entry name" value="DUF2278"/>
</dbReference>
<evidence type="ECO:0000313" key="1">
    <source>
        <dbReference type="EMBL" id="EDV27305.1"/>
    </source>
</evidence>
<organism evidence="1 2">
    <name type="scientific">Trichoplax adhaerens</name>
    <name type="common">Trichoplax reptans</name>
    <dbReference type="NCBI Taxonomy" id="10228"/>
    <lineage>
        <taxon>Eukaryota</taxon>
        <taxon>Metazoa</taxon>
        <taxon>Placozoa</taxon>
        <taxon>Uniplacotomia</taxon>
        <taxon>Trichoplacea</taxon>
        <taxon>Trichoplacidae</taxon>
        <taxon>Trichoplax</taxon>
    </lineage>
</organism>
<dbReference type="AlphaFoldDB" id="B3RMN7"/>
<dbReference type="OrthoDB" id="2580841at2759"/>
<dbReference type="HOGENOM" id="CLU_078994_0_0_1"/>
<dbReference type="RefSeq" id="XP_002109139.1">
    <property type="nucleotide sequence ID" value="XM_002109103.1"/>
</dbReference>
<dbReference type="CTD" id="6750933"/>
<proteinExistence type="predicted"/>
<dbReference type="GeneID" id="6750933"/>